<protein>
    <submittedName>
        <fullName evidence="2">Uncharacterized protein</fullName>
    </submittedName>
</protein>
<evidence type="ECO:0000313" key="2">
    <source>
        <dbReference type="EMBL" id="NDW07831.1"/>
    </source>
</evidence>
<dbReference type="Proteomes" id="UP000469011">
    <property type="component" value="Unassembled WGS sequence"/>
</dbReference>
<sequence length="113" mass="12225">MTVNVHLTGTGEQPQDARNRGLFGLISAFLGDAIGDIREQLITRGWFGQAPDAGGARLAEWGSPEAKDLSSDKREKADPWGWDQGARDTQVLHGPSKEQAREHGHEPGLGIDL</sequence>
<accession>A0A6N9T9A3</accession>
<feature type="compositionally biased region" description="Basic and acidic residues" evidence="1">
    <location>
        <begin position="95"/>
        <end position="106"/>
    </location>
</feature>
<keyword evidence="3" id="KW-1185">Reference proteome</keyword>
<dbReference type="AlphaFoldDB" id="A0A6N9T9A3"/>
<name>A0A6N9T9A3_9HYPH</name>
<gene>
    <name evidence="2" type="ORF">GTK09_25840</name>
</gene>
<evidence type="ECO:0000313" key="3">
    <source>
        <dbReference type="Proteomes" id="UP000469011"/>
    </source>
</evidence>
<organism evidence="2 3">
    <name type="scientific">Jiella pacifica</name>
    <dbReference type="NCBI Taxonomy" id="2696469"/>
    <lineage>
        <taxon>Bacteria</taxon>
        <taxon>Pseudomonadati</taxon>
        <taxon>Pseudomonadota</taxon>
        <taxon>Alphaproteobacteria</taxon>
        <taxon>Hyphomicrobiales</taxon>
        <taxon>Aurantimonadaceae</taxon>
        <taxon>Jiella</taxon>
    </lineage>
</organism>
<feature type="compositionally biased region" description="Basic and acidic residues" evidence="1">
    <location>
        <begin position="65"/>
        <end position="78"/>
    </location>
</feature>
<proteinExistence type="predicted"/>
<evidence type="ECO:0000256" key="1">
    <source>
        <dbReference type="SAM" id="MobiDB-lite"/>
    </source>
</evidence>
<dbReference type="RefSeq" id="WP_163466286.1">
    <property type="nucleotide sequence ID" value="NZ_JAAAMG010000040.1"/>
</dbReference>
<feature type="region of interest" description="Disordered" evidence="1">
    <location>
        <begin position="53"/>
        <end position="113"/>
    </location>
</feature>
<dbReference type="EMBL" id="JAAAMG010000040">
    <property type="protein sequence ID" value="NDW07831.1"/>
    <property type="molecule type" value="Genomic_DNA"/>
</dbReference>
<comment type="caution">
    <text evidence="2">The sequence shown here is derived from an EMBL/GenBank/DDBJ whole genome shotgun (WGS) entry which is preliminary data.</text>
</comment>
<reference evidence="2 3" key="1">
    <citation type="submission" date="2020-01" db="EMBL/GenBank/DDBJ databases">
        <title>Jiella pacifica sp. nov.</title>
        <authorList>
            <person name="Xue Z."/>
            <person name="Zhu S."/>
            <person name="Chen J."/>
            <person name="Yang J."/>
        </authorList>
    </citation>
    <scope>NUCLEOTIDE SEQUENCE [LARGE SCALE GENOMIC DNA]</scope>
    <source>
        <strain evidence="2 3">40Bstr34</strain>
    </source>
</reference>